<sequence>MKVSTTFNTKTVLYGGKILRVSDRVKYIAADKDGTVHGFRTRPVAVKENGFWNDISDRTNVSAEVDWTCREHDRGAWVHSLRACDKDEGWMLFTAGKAAAGLDLFIAGQRDAAKEVFKEVAACLELAAKAEALNLQELYKIFITHSGCNIKEGSEAEAELRRNVLPAPTYRKIQYHGATFFVPPGVEWVVTDYNQATGNGMVLAYIDRPMRRPAAFYWYTTTKSKYTTIGWLPSTVAEVAWKEEPQRVEDLEVE</sequence>
<evidence type="ECO:0000313" key="1">
    <source>
        <dbReference type="EMBL" id="DAD83128.1"/>
    </source>
</evidence>
<name>A0A8S5MLM7_9CAUD</name>
<proteinExistence type="predicted"/>
<protein>
    <submittedName>
        <fullName evidence="1">Uncharacterized protein</fullName>
    </submittedName>
</protein>
<dbReference type="EMBL" id="BK014928">
    <property type="protein sequence ID" value="DAD83128.1"/>
    <property type="molecule type" value="Genomic_DNA"/>
</dbReference>
<accession>A0A8S5MLM7</accession>
<organism evidence="1">
    <name type="scientific">Podoviridae sp. ctlpi2</name>
    <dbReference type="NCBI Taxonomy" id="2826574"/>
    <lineage>
        <taxon>Viruses</taxon>
        <taxon>Duplodnaviria</taxon>
        <taxon>Heunggongvirae</taxon>
        <taxon>Uroviricota</taxon>
        <taxon>Caudoviricetes</taxon>
    </lineage>
</organism>
<reference evidence="1" key="1">
    <citation type="journal article" date="2021" name="Proc. Natl. Acad. Sci. U.S.A.">
        <title>A Catalog of Tens of Thousands of Viruses from Human Metagenomes Reveals Hidden Associations with Chronic Diseases.</title>
        <authorList>
            <person name="Tisza M.J."/>
            <person name="Buck C.B."/>
        </authorList>
    </citation>
    <scope>NUCLEOTIDE SEQUENCE</scope>
    <source>
        <strain evidence="1">Ctlpi2</strain>
    </source>
</reference>